<dbReference type="SUPFAM" id="SSF64158">
    <property type="entry name" value="2,3-Bisphosphoglycerate-independent phosphoglycerate mutase, substrate-binding domain"/>
    <property type="match status" value="1"/>
</dbReference>
<name>A0ABT9U8C1_PAEHA</name>
<dbReference type="Gene3D" id="3.40.1450.10">
    <property type="entry name" value="BPG-independent phosphoglycerate mutase, domain B"/>
    <property type="match status" value="1"/>
</dbReference>
<reference evidence="12 13" key="1">
    <citation type="submission" date="2023-07" db="EMBL/GenBank/DDBJ databases">
        <title>Sorghum-associated microbial communities from plants grown in Nebraska, USA.</title>
        <authorList>
            <person name="Schachtman D."/>
        </authorList>
    </citation>
    <scope>NUCLEOTIDE SEQUENCE [LARGE SCALE GENOMIC DNA]</scope>
    <source>
        <strain evidence="12 13">CC482</strain>
    </source>
</reference>
<evidence type="ECO:0000259" key="11">
    <source>
        <dbReference type="Pfam" id="PF06415"/>
    </source>
</evidence>
<keyword evidence="7 8" id="KW-0413">Isomerase</keyword>
<feature type="domain" description="BPG-independent PGAM N-terminal" evidence="11">
    <location>
        <begin position="83"/>
        <end position="300"/>
    </location>
</feature>
<dbReference type="RefSeq" id="WP_307207890.1">
    <property type="nucleotide sequence ID" value="NZ_JAUSSU010000013.1"/>
</dbReference>
<dbReference type="InterPro" id="IPR036646">
    <property type="entry name" value="PGAM_B_sf"/>
</dbReference>
<comment type="catalytic activity">
    <reaction evidence="1 8">
        <text>(2R)-2-phosphoglycerate = (2R)-3-phosphoglycerate</text>
        <dbReference type="Rhea" id="RHEA:15901"/>
        <dbReference type="ChEBI" id="CHEBI:58272"/>
        <dbReference type="ChEBI" id="CHEBI:58289"/>
        <dbReference type="EC" id="5.4.2.12"/>
    </reaction>
</comment>
<keyword evidence="6 8" id="KW-0464">Manganese</keyword>
<dbReference type="GO" id="GO:0004619">
    <property type="term" value="F:phosphoglycerate mutase activity"/>
    <property type="evidence" value="ECO:0007669"/>
    <property type="project" value="UniProtKB-EC"/>
</dbReference>
<gene>
    <name evidence="8" type="primary">gpmI</name>
    <name evidence="12" type="ORF">J2T15_005364</name>
</gene>
<feature type="binding site" evidence="8">
    <location>
        <position position="408"/>
    </location>
    <ligand>
        <name>Mn(2+)</name>
        <dbReference type="ChEBI" id="CHEBI:29035"/>
        <label>1</label>
    </ligand>
</feature>
<keyword evidence="5 8" id="KW-0324">Glycolysis</keyword>
<dbReference type="Pfam" id="PF06415">
    <property type="entry name" value="iPGM_N"/>
    <property type="match status" value="1"/>
</dbReference>
<dbReference type="PIRSF" id="PIRSF001492">
    <property type="entry name" value="IPGAM"/>
    <property type="match status" value="1"/>
</dbReference>
<evidence type="ECO:0000256" key="7">
    <source>
        <dbReference type="ARBA" id="ARBA00023235"/>
    </source>
</evidence>
<dbReference type="EMBL" id="JAUSSU010000013">
    <property type="protein sequence ID" value="MDQ0115896.1"/>
    <property type="molecule type" value="Genomic_DNA"/>
</dbReference>
<evidence type="ECO:0000313" key="13">
    <source>
        <dbReference type="Proteomes" id="UP001229346"/>
    </source>
</evidence>
<dbReference type="HAMAP" id="MF_01038">
    <property type="entry name" value="GpmI"/>
    <property type="match status" value="1"/>
</dbReference>
<comment type="cofactor">
    <cofactor evidence="8">
        <name>Mn(2+)</name>
        <dbReference type="ChEBI" id="CHEBI:29035"/>
    </cofactor>
    <text evidence="8">Binds 2 manganese ions per subunit.</text>
</comment>
<feature type="binding site" evidence="8">
    <location>
        <begin position="262"/>
        <end position="265"/>
    </location>
    <ligand>
        <name>substrate</name>
    </ligand>
</feature>
<dbReference type="PANTHER" id="PTHR31637:SF0">
    <property type="entry name" value="2,3-BISPHOSPHOGLYCERATE-INDEPENDENT PHOSPHOGLYCERATE MUTASE"/>
    <property type="match status" value="1"/>
</dbReference>
<proteinExistence type="inferred from homology"/>
<dbReference type="InterPro" id="IPR006124">
    <property type="entry name" value="Metalloenzyme"/>
</dbReference>
<keyword evidence="4 8" id="KW-0479">Metal-binding</keyword>
<feature type="binding site" evidence="8">
    <location>
        <position position="192"/>
    </location>
    <ligand>
        <name>substrate</name>
    </ligand>
</feature>
<sequence length="512" mass="56328">MAAPKPVALIILDGFGLRDDVTGNAVAQANKPNYDRYWSTYPHTTLTASGEAVGLPEGQMGNSEVGHLNIGAGRIVYQDLTRISKSIRDREFFDNETILGAVRHVKANGKKLHLYGLLSDGGVHSHIEHLFALLELAKKEELEEVYIHAFLDGRDVSPDSAKGYLERLQAKIEEVGVGRIATVQGRYYAMDRDKRWERTEKSYRAMVYGEGPQYTDPIKAVVESYEKSVYDEFVMPTVIVGEGNRPVGLVESEDAVIFFNFRPDRAIQLSQVFTNEDFRGFDRGASQPVNLYFVCLTLFSETVGGYVAYSPKNLDNTLGEVLAQNNKKQLRTAETEKYPHVTFFFSGGRDAELPGETRVLINSPKVATYDLKPEMSAYELAESTVREIESGVHDAIILNFANPDMVGHSGMLEPTIKAVEATDECLGKVVEAVLAQGGVCIITADHGNADMVFDENGRPFTAHTTNPVPLIVTKAGATLREGGILADIAPTFLDLSELNQPAEMTGLTLINK</sequence>
<evidence type="ECO:0000256" key="5">
    <source>
        <dbReference type="ARBA" id="ARBA00023152"/>
    </source>
</evidence>
<accession>A0ABT9U8C1</accession>
<evidence type="ECO:0000259" key="10">
    <source>
        <dbReference type="Pfam" id="PF01676"/>
    </source>
</evidence>
<organism evidence="12 13">
    <name type="scientific">Paenibacillus harenae</name>
    <dbReference type="NCBI Taxonomy" id="306543"/>
    <lineage>
        <taxon>Bacteria</taxon>
        <taxon>Bacillati</taxon>
        <taxon>Bacillota</taxon>
        <taxon>Bacilli</taxon>
        <taxon>Bacillales</taxon>
        <taxon>Paenibacillaceae</taxon>
        <taxon>Paenibacillus</taxon>
    </lineage>
</organism>
<feature type="binding site" evidence="8">
    <location>
        <position position="13"/>
    </location>
    <ligand>
        <name>Mn(2+)</name>
        <dbReference type="ChEBI" id="CHEBI:29035"/>
        <label>2</label>
    </ligand>
</feature>
<feature type="binding site" evidence="8">
    <location>
        <position position="63"/>
    </location>
    <ligand>
        <name>Mn(2+)</name>
        <dbReference type="ChEBI" id="CHEBI:29035"/>
        <label>2</label>
    </ligand>
</feature>
<comment type="pathway">
    <text evidence="2 8">Carbohydrate degradation; glycolysis; pyruvate from D-glyceraldehyde 3-phosphate: step 3/5.</text>
</comment>
<evidence type="ECO:0000313" key="12">
    <source>
        <dbReference type="EMBL" id="MDQ0115896.1"/>
    </source>
</evidence>
<dbReference type="SUPFAM" id="SSF53649">
    <property type="entry name" value="Alkaline phosphatase-like"/>
    <property type="match status" value="1"/>
</dbReference>
<comment type="caution">
    <text evidence="12">The sequence shown here is derived from an EMBL/GenBank/DDBJ whole genome shotgun (WGS) entry which is preliminary data.</text>
</comment>
<dbReference type="NCBIfam" id="TIGR01307">
    <property type="entry name" value="pgm_bpd_ind"/>
    <property type="match status" value="1"/>
</dbReference>
<dbReference type="Proteomes" id="UP001229346">
    <property type="component" value="Unassembled WGS sequence"/>
</dbReference>
<comment type="subunit">
    <text evidence="8">Monomer.</text>
</comment>
<feature type="binding site" evidence="8">
    <location>
        <position position="445"/>
    </location>
    <ligand>
        <name>Mn(2+)</name>
        <dbReference type="ChEBI" id="CHEBI:29035"/>
        <label>2</label>
    </ligand>
</feature>
<evidence type="ECO:0000256" key="4">
    <source>
        <dbReference type="ARBA" id="ARBA00022723"/>
    </source>
</evidence>
<evidence type="ECO:0000256" key="6">
    <source>
        <dbReference type="ARBA" id="ARBA00023211"/>
    </source>
</evidence>
<dbReference type="InterPro" id="IPR011258">
    <property type="entry name" value="BPG-indep_PGM_N"/>
</dbReference>
<feature type="binding site" evidence="8">
    <location>
        <position position="446"/>
    </location>
    <ligand>
        <name>Mn(2+)</name>
        <dbReference type="ChEBI" id="CHEBI:29035"/>
        <label>2</label>
    </ligand>
</feature>
<feature type="binding site" evidence="8">
    <location>
        <position position="337"/>
    </location>
    <ligand>
        <name>substrate</name>
    </ligand>
</feature>
<dbReference type="PANTHER" id="PTHR31637">
    <property type="entry name" value="2,3-BISPHOSPHOGLYCERATE-INDEPENDENT PHOSPHOGLYCERATE MUTASE"/>
    <property type="match status" value="1"/>
</dbReference>
<comment type="similarity">
    <text evidence="3 8">Belongs to the BPG-independent phosphoglycerate mutase family.</text>
</comment>
<feature type="binding site" evidence="8">
    <location>
        <begin position="154"/>
        <end position="155"/>
    </location>
    <ligand>
        <name>substrate</name>
    </ligand>
</feature>
<feature type="binding site" evidence="8">
    <location>
        <position position="186"/>
    </location>
    <ligand>
        <name>substrate</name>
    </ligand>
</feature>
<protein>
    <recommendedName>
        <fullName evidence="8 9">2,3-bisphosphoglycerate-independent phosphoglycerate mutase</fullName>
        <shortName evidence="8">BPG-independent PGAM</shortName>
        <shortName evidence="8">Phosphoglyceromutase</shortName>
        <shortName evidence="8">iPGM</shortName>
        <ecNumber evidence="8 9">5.4.2.12</ecNumber>
    </recommendedName>
</protein>
<feature type="binding site" evidence="8">
    <location>
        <position position="124"/>
    </location>
    <ligand>
        <name>substrate</name>
    </ligand>
</feature>
<evidence type="ECO:0000256" key="9">
    <source>
        <dbReference type="NCBIfam" id="TIGR01307"/>
    </source>
</evidence>
<evidence type="ECO:0000256" key="8">
    <source>
        <dbReference type="HAMAP-Rule" id="MF_01038"/>
    </source>
</evidence>
<dbReference type="InterPro" id="IPR017850">
    <property type="entry name" value="Alkaline_phosphatase_core_sf"/>
</dbReference>
<dbReference type="InterPro" id="IPR005995">
    <property type="entry name" value="Pgm_bpd_ind"/>
</dbReference>
<feature type="domain" description="Metalloenzyme" evidence="10">
    <location>
        <begin position="5"/>
        <end position="498"/>
    </location>
</feature>
<evidence type="ECO:0000256" key="1">
    <source>
        <dbReference type="ARBA" id="ARBA00000370"/>
    </source>
</evidence>
<evidence type="ECO:0000256" key="3">
    <source>
        <dbReference type="ARBA" id="ARBA00008819"/>
    </source>
</evidence>
<feature type="active site" description="Phosphoserine intermediate" evidence="8">
    <location>
        <position position="63"/>
    </location>
</feature>
<dbReference type="Pfam" id="PF01676">
    <property type="entry name" value="Metalloenzyme"/>
    <property type="match status" value="1"/>
</dbReference>
<feature type="binding site" evidence="8">
    <location>
        <position position="463"/>
    </location>
    <ligand>
        <name>Mn(2+)</name>
        <dbReference type="ChEBI" id="CHEBI:29035"/>
        <label>1</label>
    </ligand>
</feature>
<feature type="binding site" evidence="8">
    <location>
        <position position="404"/>
    </location>
    <ligand>
        <name>Mn(2+)</name>
        <dbReference type="ChEBI" id="CHEBI:29035"/>
        <label>1</label>
    </ligand>
</feature>
<dbReference type="EC" id="5.4.2.12" evidence="8 9"/>
<comment type="function">
    <text evidence="8">Catalyzes the interconversion of 2-phosphoglycerate and 3-phosphoglycerate.</text>
</comment>
<dbReference type="Gene3D" id="3.40.720.10">
    <property type="entry name" value="Alkaline Phosphatase, subunit A"/>
    <property type="match status" value="1"/>
</dbReference>
<dbReference type="CDD" id="cd16010">
    <property type="entry name" value="iPGM"/>
    <property type="match status" value="1"/>
</dbReference>
<keyword evidence="13" id="KW-1185">Reference proteome</keyword>
<evidence type="ECO:0000256" key="2">
    <source>
        <dbReference type="ARBA" id="ARBA00004798"/>
    </source>
</evidence>